<evidence type="ECO:0000256" key="2">
    <source>
        <dbReference type="ARBA" id="ARBA00022980"/>
    </source>
</evidence>
<sequence>MGFVKVVKNKAYFKRYQVKFRRQQEGKTDYYAWKQLVIQDKNKYSTPKHRMIVRVMNRDIRCQTAYTRIEGDVIICAAYAHELPKCGVKVGLTNYAVAHLLKWAAKS</sequence>
<dbReference type="InterPro" id="IPR005485">
    <property type="entry name" value="Rbsml_uL18_euk_arch"/>
</dbReference>
<evidence type="ECO:0000313" key="4">
    <source>
        <dbReference type="Ensembl" id="ENSMMSP00000006488.1"/>
    </source>
</evidence>
<evidence type="ECO:0000313" key="5">
    <source>
        <dbReference type="Proteomes" id="UP000694544"/>
    </source>
</evidence>
<organism evidence="4 5">
    <name type="scientific">Moschus moschiferus</name>
    <name type="common">Siberian musk deer</name>
    <name type="synonym">Moschus sibiricus</name>
    <dbReference type="NCBI Taxonomy" id="68415"/>
    <lineage>
        <taxon>Eukaryota</taxon>
        <taxon>Metazoa</taxon>
        <taxon>Chordata</taxon>
        <taxon>Craniata</taxon>
        <taxon>Vertebrata</taxon>
        <taxon>Euteleostomi</taxon>
        <taxon>Mammalia</taxon>
        <taxon>Eutheria</taxon>
        <taxon>Laurasiatheria</taxon>
        <taxon>Artiodactyla</taxon>
        <taxon>Ruminantia</taxon>
        <taxon>Pecora</taxon>
        <taxon>Moschidae</taxon>
        <taxon>Moschus</taxon>
    </lineage>
</organism>
<proteinExistence type="inferred from homology"/>
<protein>
    <recommendedName>
        <fullName evidence="6">Ribosomal protein L5</fullName>
    </recommendedName>
</protein>
<comment type="similarity">
    <text evidence="1">Belongs to the universal ribosomal protein uL18 family.</text>
</comment>
<dbReference type="GO" id="GO:0006412">
    <property type="term" value="P:translation"/>
    <property type="evidence" value="ECO:0007669"/>
    <property type="project" value="InterPro"/>
</dbReference>
<evidence type="ECO:0000256" key="1">
    <source>
        <dbReference type="ARBA" id="ARBA00007116"/>
    </source>
</evidence>
<dbReference type="Proteomes" id="UP000694544">
    <property type="component" value="Unplaced"/>
</dbReference>
<accession>A0A8C6D450</accession>
<name>A0A8C6D450_MOSMO</name>
<dbReference type="AlphaFoldDB" id="A0A8C6D450"/>
<dbReference type="PANTHER" id="PTHR23410">
    <property type="entry name" value="RIBOSOMAL PROTEIN L5-RELATED"/>
    <property type="match status" value="1"/>
</dbReference>
<evidence type="ECO:0008006" key="6">
    <source>
        <dbReference type="Google" id="ProtNLM"/>
    </source>
</evidence>
<reference evidence="4" key="2">
    <citation type="submission" date="2025-09" db="UniProtKB">
        <authorList>
            <consortium name="Ensembl"/>
        </authorList>
    </citation>
    <scope>IDENTIFICATION</scope>
</reference>
<dbReference type="GO" id="GO:0022625">
    <property type="term" value="C:cytosolic large ribosomal subunit"/>
    <property type="evidence" value="ECO:0007669"/>
    <property type="project" value="TreeGrafter"/>
</dbReference>
<evidence type="ECO:0000256" key="3">
    <source>
        <dbReference type="ARBA" id="ARBA00023274"/>
    </source>
</evidence>
<dbReference type="GeneTree" id="ENSGT00950000183210"/>
<keyword evidence="5" id="KW-1185">Reference proteome</keyword>
<dbReference type="Pfam" id="PF17144">
    <property type="entry name" value="Ribosomal_L5e"/>
    <property type="match status" value="1"/>
</dbReference>
<dbReference type="PANTHER" id="PTHR23410:SF12">
    <property type="entry name" value="LARGE RIBOSOMAL SUBUNIT PROTEIN UL18"/>
    <property type="match status" value="1"/>
</dbReference>
<reference evidence="4" key="1">
    <citation type="submission" date="2025-08" db="UniProtKB">
        <authorList>
            <consortium name="Ensembl"/>
        </authorList>
    </citation>
    <scope>IDENTIFICATION</scope>
</reference>
<dbReference type="Gene3D" id="3.30.420.100">
    <property type="match status" value="1"/>
</dbReference>
<keyword evidence="2" id="KW-0689">Ribosomal protein</keyword>
<keyword evidence="3" id="KW-0687">Ribonucleoprotein</keyword>
<dbReference type="GO" id="GO:0000027">
    <property type="term" value="P:ribosomal large subunit assembly"/>
    <property type="evidence" value="ECO:0007669"/>
    <property type="project" value="TreeGrafter"/>
</dbReference>
<dbReference type="GO" id="GO:0008097">
    <property type="term" value="F:5S rRNA binding"/>
    <property type="evidence" value="ECO:0007669"/>
    <property type="project" value="InterPro"/>
</dbReference>
<dbReference type="Ensembl" id="ENSMMST00000007148.1">
    <property type="protein sequence ID" value="ENSMMSP00000006488.1"/>
    <property type="gene ID" value="ENSMMSG00000004999.1"/>
</dbReference>
<dbReference type="PRINTS" id="PR00058">
    <property type="entry name" value="RIBOSOMALL5"/>
</dbReference>
<dbReference type="SUPFAM" id="SSF53137">
    <property type="entry name" value="Translational machinery components"/>
    <property type="match status" value="1"/>
</dbReference>
<dbReference type="GO" id="GO:0003735">
    <property type="term" value="F:structural constituent of ribosome"/>
    <property type="evidence" value="ECO:0007669"/>
    <property type="project" value="InterPro"/>
</dbReference>